<dbReference type="SUPFAM" id="SSF50104">
    <property type="entry name" value="Translation proteins SH3-like domain"/>
    <property type="match status" value="1"/>
</dbReference>
<proteinExistence type="predicted"/>
<dbReference type="GO" id="GO:0005840">
    <property type="term" value="C:ribosome"/>
    <property type="evidence" value="ECO:0007669"/>
    <property type="project" value="InterPro"/>
</dbReference>
<keyword evidence="2" id="KW-1185">Reference proteome</keyword>
<sequence>MSEENKTANVDKKVSEGDKIQIVKGEQKGKTGEVLMIRENSVIVKIGDHKGTGEPIKTVVNHKNYKRMK</sequence>
<dbReference type="InterPro" id="IPR014722">
    <property type="entry name" value="Rib_uL2_dom2"/>
</dbReference>
<dbReference type="InterPro" id="IPR008991">
    <property type="entry name" value="Translation_prot_SH3-like_sf"/>
</dbReference>
<organism evidence="1 2">
    <name type="scientific">Oceanobacillus profundus</name>
    <dbReference type="NCBI Taxonomy" id="372463"/>
    <lineage>
        <taxon>Bacteria</taxon>
        <taxon>Bacillati</taxon>
        <taxon>Bacillota</taxon>
        <taxon>Bacilli</taxon>
        <taxon>Bacillales</taxon>
        <taxon>Bacillaceae</taxon>
        <taxon>Oceanobacillus</taxon>
    </lineage>
</organism>
<dbReference type="Pfam" id="PF09953">
    <property type="entry name" value="DUF2187"/>
    <property type="match status" value="1"/>
</dbReference>
<dbReference type="Gene3D" id="2.30.30.30">
    <property type="match status" value="1"/>
</dbReference>
<dbReference type="PROSITE" id="PS01108">
    <property type="entry name" value="RIBOSOMAL_L24"/>
    <property type="match status" value="1"/>
</dbReference>
<name>A0A417Y9Y3_9BACI</name>
<dbReference type="EMBL" id="QWEH01000024">
    <property type="protein sequence ID" value="RHW29502.1"/>
    <property type="molecule type" value="Genomic_DNA"/>
</dbReference>
<dbReference type="OrthoDB" id="2887719at2"/>
<dbReference type="InterPro" id="IPR005825">
    <property type="entry name" value="Ribosomal_uL24_CS"/>
</dbReference>
<reference evidence="1 2" key="1">
    <citation type="journal article" date="2007" name="Int. J. Syst. Evol. Microbiol.">
        <title>Oceanobacillus profundus sp. nov., isolated from a deep-sea sediment core.</title>
        <authorList>
            <person name="Kim Y.G."/>
            <person name="Choi D.H."/>
            <person name="Hyun S."/>
            <person name="Cho B.C."/>
        </authorList>
    </citation>
    <scope>NUCLEOTIDE SEQUENCE [LARGE SCALE GENOMIC DNA]</scope>
    <source>
        <strain evidence="1 2">DSM 18246</strain>
    </source>
</reference>
<dbReference type="Proteomes" id="UP000285456">
    <property type="component" value="Unassembled WGS sequence"/>
</dbReference>
<gene>
    <name evidence="1" type="ORF">D1B32_21765</name>
</gene>
<evidence type="ECO:0000313" key="2">
    <source>
        <dbReference type="Proteomes" id="UP000285456"/>
    </source>
</evidence>
<dbReference type="GO" id="GO:0003735">
    <property type="term" value="F:structural constituent of ribosome"/>
    <property type="evidence" value="ECO:0007669"/>
    <property type="project" value="InterPro"/>
</dbReference>
<dbReference type="InterPro" id="IPR018690">
    <property type="entry name" value="DUF2187"/>
</dbReference>
<comment type="caution">
    <text evidence="1">The sequence shown here is derived from an EMBL/GenBank/DDBJ whole genome shotgun (WGS) entry which is preliminary data.</text>
</comment>
<dbReference type="RefSeq" id="WP_095313761.1">
    <property type="nucleotide sequence ID" value="NZ_JAMAWL010000003.1"/>
</dbReference>
<accession>A0A417Y9Y3</accession>
<dbReference type="GO" id="GO:0006412">
    <property type="term" value="P:translation"/>
    <property type="evidence" value="ECO:0007669"/>
    <property type="project" value="InterPro"/>
</dbReference>
<protein>
    <submittedName>
        <fullName evidence="1">DUF2187 domain-containing protein</fullName>
    </submittedName>
</protein>
<dbReference type="AlphaFoldDB" id="A0A417Y9Y3"/>
<evidence type="ECO:0000313" key="1">
    <source>
        <dbReference type="EMBL" id="RHW29502.1"/>
    </source>
</evidence>